<sequence>MDKPTIVNQKIQHWCWDDISKHEAPSTNCPSHDPQEVKKRRLTLSPRTGPSSKSNAKATPTWESR</sequence>
<feature type="compositionally biased region" description="Polar residues" evidence="1">
    <location>
        <begin position="45"/>
        <end position="65"/>
    </location>
</feature>
<protein>
    <submittedName>
        <fullName evidence="2">Uncharacterized protein</fullName>
    </submittedName>
</protein>
<evidence type="ECO:0000313" key="3">
    <source>
        <dbReference type="Proteomes" id="UP000886595"/>
    </source>
</evidence>
<dbReference type="EMBL" id="JAAMPC010000009">
    <property type="protein sequence ID" value="KAG2291160.1"/>
    <property type="molecule type" value="Genomic_DNA"/>
</dbReference>
<dbReference type="AlphaFoldDB" id="A0A8X7RQS0"/>
<dbReference type="Proteomes" id="UP000886595">
    <property type="component" value="Unassembled WGS sequence"/>
</dbReference>
<evidence type="ECO:0000256" key="1">
    <source>
        <dbReference type="SAM" id="MobiDB-lite"/>
    </source>
</evidence>
<gene>
    <name evidence="2" type="ORF">Bca52824_037829</name>
</gene>
<evidence type="ECO:0000313" key="2">
    <source>
        <dbReference type="EMBL" id="KAG2291160.1"/>
    </source>
</evidence>
<organism evidence="2 3">
    <name type="scientific">Brassica carinata</name>
    <name type="common">Ethiopian mustard</name>
    <name type="synonym">Abyssinian cabbage</name>
    <dbReference type="NCBI Taxonomy" id="52824"/>
    <lineage>
        <taxon>Eukaryota</taxon>
        <taxon>Viridiplantae</taxon>
        <taxon>Streptophyta</taxon>
        <taxon>Embryophyta</taxon>
        <taxon>Tracheophyta</taxon>
        <taxon>Spermatophyta</taxon>
        <taxon>Magnoliopsida</taxon>
        <taxon>eudicotyledons</taxon>
        <taxon>Gunneridae</taxon>
        <taxon>Pentapetalae</taxon>
        <taxon>rosids</taxon>
        <taxon>malvids</taxon>
        <taxon>Brassicales</taxon>
        <taxon>Brassicaceae</taxon>
        <taxon>Brassiceae</taxon>
        <taxon>Brassica</taxon>
    </lineage>
</organism>
<reference evidence="2 3" key="1">
    <citation type="submission" date="2020-02" db="EMBL/GenBank/DDBJ databases">
        <authorList>
            <person name="Ma Q."/>
            <person name="Huang Y."/>
            <person name="Song X."/>
            <person name="Pei D."/>
        </authorList>
    </citation>
    <scope>NUCLEOTIDE SEQUENCE [LARGE SCALE GENOMIC DNA]</scope>
    <source>
        <strain evidence="2">Sxm20200214</strain>
        <tissue evidence="2">Leaf</tissue>
    </source>
</reference>
<comment type="caution">
    <text evidence="2">The sequence shown here is derived from an EMBL/GenBank/DDBJ whole genome shotgun (WGS) entry which is preliminary data.</text>
</comment>
<name>A0A8X7RQS0_BRACI</name>
<feature type="region of interest" description="Disordered" evidence="1">
    <location>
        <begin position="22"/>
        <end position="65"/>
    </location>
</feature>
<accession>A0A8X7RQS0</accession>
<keyword evidence="3" id="KW-1185">Reference proteome</keyword>
<proteinExistence type="predicted"/>